<reference evidence="2 3" key="1">
    <citation type="submission" date="2019-12" db="EMBL/GenBank/DDBJ databases">
        <title>Full genome sequence of a Bacillus safensis strain isolated from commercially available natto in Indonesia.</title>
        <authorList>
            <person name="Yoshida M."/>
            <person name="Uomi M."/>
            <person name="Waturangi D."/>
            <person name="Ekaputri J.J."/>
            <person name="Setiamarga D.H.E."/>
        </authorList>
    </citation>
    <scope>NUCLEOTIDE SEQUENCE [LARGE SCALE GENOMIC DNA]</scope>
    <source>
        <strain evidence="2 3">IDN1</strain>
    </source>
</reference>
<dbReference type="PROSITE" id="PS51167">
    <property type="entry name" value="CHORISMATE_MUT_1"/>
    <property type="match status" value="1"/>
</dbReference>
<dbReference type="Proteomes" id="UP000464658">
    <property type="component" value="Chromosome"/>
</dbReference>
<dbReference type="GO" id="GO:0008652">
    <property type="term" value="P:amino acid biosynthetic process"/>
    <property type="evidence" value="ECO:0007669"/>
    <property type="project" value="UniProtKB-UniRule"/>
</dbReference>
<name>A0A5S9MBU8_BACIA</name>
<comment type="catalytic activity">
    <reaction evidence="1">
        <text>chorismate = prephenate</text>
        <dbReference type="Rhea" id="RHEA:13897"/>
        <dbReference type="ChEBI" id="CHEBI:29748"/>
        <dbReference type="ChEBI" id="CHEBI:29934"/>
        <dbReference type="EC" id="5.4.99.5"/>
    </reaction>
</comment>
<evidence type="ECO:0000256" key="1">
    <source>
        <dbReference type="PROSITE-ProRule" id="PRU00514"/>
    </source>
</evidence>
<dbReference type="GO" id="GO:0004106">
    <property type="term" value="F:chorismate mutase activity"/>
    <property type="evidence" value="ECO:0007669"/>
    <property type="project" value="UniProtKB-EC"/>
</dbReference>
<dbReference type="SUPFAM" id="SSF55298">
    <property type="entry name" value="YjgF-like"/>
    <property type="match status" value="1"/>
</dbReference>
<dbReference type="Pfam" id="PF07736">
    <property type="entry name" value="CM_1"/>
    <property type="match status" value="1"/>
</dbReference>
<dbReference type="EMBL" id="AP021906">
    <property type="protein sequence ID" value="BBP90335.1"/>
    <property type="molecule type" value="Genomic_DNA"/>
</dbReference>
<dbReference type="InterPro" id="IPR035959">
    <property type="entry name" value="RutC-like_sf"/>
</dbReference>
<keyword evidence="1" id="KW-0057">Aromatic amino acid biosynthesis</keyword>
<dbReference type="GO" id="GO:0009073">
    <property type="term" value="P:aromatic amino acid family biosynthetic process"/>
    <property type="evidence" value="ECO:0007669"/>
    <property type="project" value="UniProtKB-UniRule"/>
</dbReference>
<dbReference type="PANTHER" id="PTHR21164">
    <property type="entry name" value="CHORISMATE MUTASE"/>
    <property type="match status" value="1"/>
</dbReference>
<sequence>MQELDIDGGLKQCIRVLMTVQTDTKQEDIQHVYLEEAVTLRPDLQLTKKQGIIIRYEQPKFTHRCKRHCKLREDEK</sequence>
<keyword evidence="1" id="KW-0413">Isomerase</keyword>
<dbReference type="PANTHER" id="PTHR21164:SF0">
    <property type="entry name" value="CHORISMATE MUTASE AROH"/>
    <property type="match status" value="1"/>
</dbReference>
<dbReference type="AlphaFoldDB" id="A0A5S9MBU8"/>
<accession>A0A5S9MBU8</accession>
<keyword evidence="1" id="KW-0028">Amino-acid biosynthesis</keyword>
<proteinExistence type="predicted"/>
<organism evidence="2 3">
    <name type="scientific">Bacillus safensis</name>
    <dbReference type="NCBI Taxonomy" id="561879"/>
    <lineage>
        <taxon>Bacteria</taxon>
        <taxon>Bacillati</taxon>
        <taxon>Bacillota</taxon>
        <taxon>Bacilli</taxon>
        <taxon>Bacillales</taxon>
        <taxon>Bacillaceae</taxon>
        <taxon>Bacillus</taxon>
    </lineage>
</organism>
<dbReference type="GO" id="GO:0046417">
    <property type="term" value="P:chorismate metabolic process"/>
    <property type="evidence" value="ECO:0007669"/>
    <property type="project" value="TreeGrafter"/>
</dbReference>
<dbReference type="Gene3D" id="3.30.1330.40">
    <property type="entry name" value="RutC-like"/>
    <property type="match status" value="1"/>
</dbReference>
<evidence type="ECO:0000313" key="3">
    <source>
        <dbReference type="Proteomes" id="UP000464658"/>
    </source>
</evidence>
<dbReference type="EC" id="5.4.99.5" evidence="1"/>
<evidence type="ECO:0000313" key="2">
    <source>
        <dbReference type="EMBL" id="BBP90335.1"/>
    </source>
</evidence>
<dbReference type="InterPro" id="IPR008243">
    <property type="entry name" value="Chorismate_mutase_AroH"/>
</dbReference>
<gene>
    <name evidence="2" type="ORF">BsIDN1_39530</name>
</gene>
<protein>
    <recommendedName>
        <fullName evidence="1">chorismate mutase</fullName>
        <ecNumber evidence="1">5.4.99.5</ecNumber>
    </recommendedName>
</protein>